<reference evidence="2" key="1">
    <citation type="journal article" date="2019" name="Int. J. Syst. Evol. Microbiol.">
        <title>The Global Catalogue of Microorganisms (GCM) 10K type strain sequencing project: providing services to taxonomists for standard genome sequencing and annotation.</title>
        <authorList>
            <consortium name="The Broad Institute Genomics Platform"/>
            <consortium name="The Broad Institute Genome Sequencing Center for Infectious Disease"/>
            <person name="Wu L."/>
            <person name="Ma J."/>
        </authorList>
    </citation>
    <scope>NUCLEOTIDE SEQUENCE [LARGE SCALE GENOMIC DNA]</scope>
    <source>
        <strain evidence="2">NBRC 102520</strain>
    </source>
</reference>
<gene>
    <name evidence="1" type="ORF">GCM10007857_44030</name>
</gene>
<protein>
    <submittedName>
        <fullName evidence="1">Uncharacterized protein</fullName>
    </submittedName>
</protein>
<proteinExistence type="predicted"/>
<evidence type="ECO:0000313" key="2">
    <source>
        <dbReference type="Proteomes" id="UP001156905"/>
    </source>
</evidence>
<accession>A0ABQ6B6N0</accession>
<sequence>MQKHLQTFGGISRSDGDPTPHCLKCGRPIDFWRVETLIKQVVSDVGYLEGKNTGQIILTVECYGERRKASNWRGRLV</sequence>
<evidence type="ECO:0000313" key="1">
    <source>
        <dbReference type="EMBL" id="GLR87692.1"/>
    </source>
</evidence>
<name>A0ABQ6B6N0_9BRAD</name>
<dbReference type="EMBL" id="BSOW01000015">
    <property type="protein sequence ID" value="GLR87692.1"/>
    <property type="molecule type" value="Genomic_DNA"/>
</dbReference>
<keyword evidence="2" id="KW-1185">Reference proteome</keyword>
<dbReference type="Proteomes" id="UP001156905">
    <property type="component" value="Unassembled WGS sequence"/>
</dbReference>
<organism evidence="1 2">
    <name type="scientific">Bradyrhizobium iriomotense</name>
    <dbReference type="NCBI Taxonomy" id="441950"/>
    <lineage>
        <taxon>Bacteria</taxon>
        <taxon>Pseudomonadati</taxon>
        <taxon>Pseudomonadota</taxon>
        <taxon>Alphaproteobacteria</taxon>
        <taxon>Hyphomicrobiales</taxon>
        <taxon>Nitrobacteraceae</taxon>
        <taxon>Bradyrhizobium</taxon>
    </lineage>
</organism>
<dbReference type="RefSeq" id="WP_284268673.1">
    <property type="nucleotide sequence ID" value="NZ_BSOW01000015.1"/>
</dbReference>
<comment type="caution">
    <text evidence="1">The sequence shown here is derived from an EMBL/GenBank/DDBJ whole genome shotgun (WGS) entry which is preliminary data.</text>
</comment>